<dbReference type="STRING" id="407022.SAMN05661044_03251"/>
<dbReference type="Pfam" id="PF12704">
    <property type="entry name" value="MacB_PCD"/>
    <property type="match status" value="1"/>
</dbReference>
<proteinExistence type="predicted"/>
<feature type="domain" description="ABC3 transporter permease C-terminal" evidence="7">
    <location>
        <begin position="289"/>
        <end position="404"/>
    </location>
</feature>
<feature type="transmembrane region" description="Helical" evidence="6">
    <location>
        <begin position="21"/>
        <end position="43"/>
    </location>
</feature>
<feature type="transmembrane region" description="Helical" evidence="6">
    <location>
        <begin position="284"/>
        <end position="305"/>
    </location>
</feature>
<feature type="transmembrane region" description="Helical" evidence="6">
    <location>
        <begin position="334"/>
        <end position="357"/>
    </location>
</feature>
<evidence type="ECO:0000259" key="7">
    <source>
        <dbReference type="Pfam" id="PF02687"/>
    </source>
</evidence>
<feature type="transmembrane region" description="Helical" evidence="6">
    <location>
        <begin position="755"/>
        <end position="780"/>
    </location>
</feature>
<evidence type="ECO:0000256" key="4">
    <source>
        <dbReference type="ARBA" id="ARBA00022989"/>
    </source>
</evidence>
<dbReference type="AlphaFoldDB" id="A0A1H7SM95"/>
<dbReference type="EMBL" id="FOAF01000003">
    <property type="protein sequence ID" value="SEL72567.1"/>
    <property type="molecule type" value="Genomic_DNA"/>
</dbReference>
<name>A0A1H7SM95_OLID1</name>
<reference evidence="10" key="1">
    <citation type="submission" date="2016-10" db="EMBL/GenBank/DDBJ databases">
        <authorList>
            <person name="Varghese N."/>
            <person name="Submissions S."/>
        </authorList>
    </citation>
    <scope>NUCLEOTIDE SEQUENCE [LARGE SCALE GENOMIC DNA]</scope>
    <source>
        <strain evidence="10">DSM 18733</strain>
    </source>
</reference>
<evidence type="ECO:0000313" key="10">
    <source>
        <dbReference type="Proteomes" id="UP000199421"/>
    </source>
</evidence>
<accession>A0A1H7SM95</accession>
<keyword evidence="3 6" id="KW-0812">Transmembrane</keyword>
<dbReference type="InterPro" id="IPR003838">
    <property type="entry name" value="ABC3_permease_C"/>
</dbReference>
<dbReference type="Pfam" id="PF02687">
    <property type="entry name" value="FtsX"/>
    <property type="match status" value="2"/>
</dbReference>
<feature type="transmembrane region" description="Helical" evidence="6">
    <location>
        <begin position="714"/>
        <end position="735"/>
    </location>
</feature>
<dbReference type="PANTHER" id="PTHR30572">
    <property type="entry name" value="MEMBRANE COMPONENT OF TRANSPORTER-RELATED"/>
    <property type="match status" value="1"/>
</dbReference>
<dbReference type="Proteomes" id="UP000199421">
    <property type="component" value="Unassembled WGS sequence"/>
</dbReference>
<dbReference type="RefSeq" id="WP_093326388.1">
    <property type="nucleotide sequence ID" value="NZ_FOAF01000003.1"/>
</dbReference>
<evidence type="ECO:0000256" key="3">
    <source>
        <dbReference type="ARBA" id="ARBA00022692"/>
    </source>
</evidence>
<dbReference type="GO" id="GO:0022857">
    <property type="term" value="F:transmembrane transporter activity"/>
    <property type="evidence" value="ECO:0007669"/>
    <property type="project" value="TreeGrafter"/>
</dbReference>
<feature type="transmembrane region" description="Helical" evidence="6">
    <location>
        <begin position="671"/>
        <end position="693"/>
    </location>
</feature>
<feature type="transmembrane region" description="Helical" evidence="6">
    <location>
        <begin position="422"/>
        <end position="445"/>
    </location>
</feature>
<evidence type="ECO:0000256" key="5">
    <source>
        <dbReference type="ARBA" id="ARBA00023136"/>
    </source>
</evidence>
<gene>
    <name evidence="9" type="ORF">SAMN05661044_03251</name>
</gene>
<evidence type="ECO:0000256" key="1">
    <source>
        <dbReference type="ARBA" id="ARBA00004651"/>
    </source>
</evidence>
<dbReference type="GO" id="GO:0005886">
    <property type="term" value="C:plasma membrane"/>
    <property type="evidence" value="ECO:0007669"/>
    <property type="project" value="UniProtKB-SubCell"/>
</dbReference>
<feature type="domain" description="ABC3 transporter permease C-terminal" evidence="7">
    <location>
        <begin position="675"/>
        <end position="786"/>
    </location>
</feature>
<evidence type="ECO:0000256" key="2">
    <source>
        <dbReference type="ARBA" id="ARBA00022475"/>
    </source>
</evidence>
<dbReference type="InterPro" id="IPR050250">
    <property type="entry name" value="Macrolide_Exporter_MacB"/>
</dbReference>
<evidence type="ECO:0000259" key="8">
    <source>
        <dbReference type="Pfam" id="PF12704"/>
    </source>
</evidence>
<protein>
    <submittedName>
        <fullName evidence="9">Putative ABC transport system permease protein</fullName>
    </submittedName>
</protein>
<keyword evidence="4 6" id="KW-1133">Transmembrane helix</keyword>
<comment type="subcellular location">
    <subcellularLocation>
        <location evidence="1">Cell membrane</location>
        <topology evidence="1">Multi-pass membrane protein</topology>
    </subcellularLocation>
</comment>
<dbReference type="PROSITE" id="PS51257">
    <property type="entry name" value="PROKAR_LIPOPROTEIN"/>
    <property type="match status" value="1"/>
</dbReference>
<organism evidence="9 10">
    <name type="scientific">Olivibacter domesticus</name>
    <name type="common">Pseudosphingobacterium domesticum</name>
    <dbReference type="NCBI Taxonomy" id="407022"/>
    <lineage>
        <taxon>Bacteria</taxon>
        <taxon>Pseudomonadati</taxon>
        <taxon>Bacteroidota</taxon>
        <taxon>Sphingobacteriia</taxon>
        <taxon>Sphingobacteriales</taxon>
        <taxon>Sphingobacteriaceae</taxon>
        <taxon>Olivibacter</taxon>
    </lineage>
</organism>
<evidence type="ECO:0000313" key="9">
    <source>
        <dbReference type="EMBL" id="SEL72567.1"/>
    </source>
</evidence>
<sequence>MLKNYIKIAWRNIWKTKGFSTINILGLAVGMTACFLIALYVNFERSYDRYHSKADRIYRLVCDIKTPTETINANITSGPMAMYAAKDLPEIENFARLLPNSLLIRKDNIKYQESKLFFADSTLFQLFDFPMVAGNPATALKEPFSVVLSESAAKKYFGKEDPMGKSLLLTDDSFNSKVTGVIKDIPENSQFKGDVFVSMVTLIKMANFKFDEQWGNFGFTSYVLTKPNTDPSLLTTKFPAFLTSRVGKEMDQMKMHYSLFLEPLKEVYLYSKRGGFESGNINNVYIFAIVALFILLIACINFINLSTARAIERAKEVGIRKVVGAYRMQITRQFISESVLICLLAFIISLLLCLVLIPYFNYLAGKEISGGIFFHPIYIIILFLLACLIGLLAGIYPALVLSSFKPVTVLKGKFSSNAKGLLLRKTLVIVQFVVSIALIAGTLIVHRQLGYMRNQNLGFNKEQMLVLQTNGDAKSRILKDAVASVPGVLSNSVSGAVPGGENPVAYSEIENKQGDMQIANLPVYFVDYNYIPLYKIKLVAGRIFSPDFGTDTAQAMILNESAVKLFGYSKPEDAIGKKYSQWGSEGKIIGVIKDFHFKSLQSKIEPLSMRYGQGNGGGLVSIKIEGQHINAALQAIERKWHDIIPNRPFEYFFADEFFDRQYRAENRFGGLFLNFAVLAIFISCLGLFGLVSYNTTQRYREIGIRKVLGASVSTIVQLLSIDFLQLVCISILVASPLMWFFMSKWLADFAYHIDISWWIFAIAGSIAVGIALVVITSLTIKAAMENPVKSLRSE</sequence>
<keyword evidence="10" id="KW-1185">Reference proteome</keyword>
<evidence type="ECO:0000256" key="6">
    <source>
        <dbReference type="SAM" id="Phobius"/>
    </source>
</evidence>
<feature type="transmembrane region" description="Helical" evidence="6">
    <location>
        <begin position="377"/>
        <end position="401"/>
    </location>
</feature>
<keyword evidence="5 6" id="KW-0472">Membrane</keyword>
<dbReference type="OrthoDB" id="1451596at2"/>
<keyword evidence="2" id="KW-1003">Cell membrane</keyword>
<feature type="domain" description="MacB-like periplasmic core" evidence="8">
    <location>
        <begin position="20"/>
        <end position="232"/>
    </location>
</feature>
<dbReference type="InterPro" id="IPR025857">
    <property type="entry name" value="MacB_PCD"/>
</dbReference>
<dbReference type="PANTHER" id="PTHR30572:SF18">
    <property type="entry name" value="ABC-TYPE MACROLIDE FAMILY EXPORT SYSTEM PERMEASE COMPONENT 2"/>
    <property type="match status" value="1"/>
</dbReference>